<dbReference type="RefSeq" id="WP_211546678.1">
    <property type="nucleotide sequence ID" value="NZ_JAGTUF010000003.1"/>
</dbReference>
<sequence length="99" mass="10686">MNLKVPVVDRNAAETLALQAVAMILADENLLPRFLALTGCAGDELRARIADPNFLGAVLDFILENDETVQRLADGAGIAPETVMVARTRLPGMQVEWTP</sequence>
<accession>A0ABS5I9R5</accession>
<dbReference type="EMBL" id="JAGTUF010000003">
    <property type="protein sequence ID" value="MBR9971166.1"/>
    <property type="molecule type" value="Genomic_DNA"/>
</dbReference>
<organism evidence="1 2">
    <name type="scientific">Magnetospirillum sulfuroxidans</name>
    <dbReference type="NCBI Taxonomy" id="611300"/>
    <lineage>
        <taxon>Bacteria</taxon>
        <taxon>Pseudomonadati</taxon>
        <taxon>Pseudomonadota</taxon>
        <taxon>Alphaproteobacteria</taxon>
        <taxon>Rhodospirillales</taxon>
        <taxon>Rhodospirillaceae</taxon>
        <taxon>Magnetospirillum</taxon>
    </lineage>
</organism>
<dbReference type="Pfam" id="PF12096">
    <property type="entry name" value="DUF3572"/>
    <property type="match status" value="1"/>
</dbReference>
<protein>
    <submittedName>
        <fullName evidence="1">DUF3572 domain-containing protein</fullName>
    </submittedName>
</protein>
<gene>
    <name evidence="1" type="ORF">KEC16_05505</name>
</gene>
<proteinExistence type="predicted"/>
<evidence type="ECO:0000313" key="1">
    <source>
        <dbReference type="EMBL" id="MBR9971166.1"/>
    </source>
</evidence>
<name>A0ABS5I9R5_9PROT</name>
<comment type="caution">
    <text evidence="1">The sequence shown here is derived from an EMBL/GenBank/DDBJ whole genome shotgun (WGS) entry which is preliminary data.</text>
</comment>
<evidence type="ECO:0000313" key="2">
    <source>
        <dbReference type="Proteomes" id="UP000680714"/>
    </source>
</evidence>
<keyword evidence="2" id="KW-1185">Reference proteome</keyword>
<reference evidence="1 2" key="1">
    <citation type="submission" date="2021-04" db="EMBL/GenBank/DDBJ databases">
        <title>Magnetospirillum sulfuroxidans sp. nov., a facultative chemolithoautotrophic sulfur-oxidizing alphaproteobacterium isolated from freshwater sediment and proposals for Paramagetospirillum gen. nov., and Magnetospirillaceae fam. nov.</title>
        <authorList>
            <person name="Koziaeva V."/>
            <person name="Geelhoed J.S."/>
            <person name="Sorokin D.Y."/>
            <person name="Grouzdev D.S."/>
        </authorList>
    </citation>
    <scope>NUCLEOTIDE SEQUENCE [LARGE SCALE GENOMIC DNA]</scope>
    <source>
        <strain evidence="1 2">J10</strain>
    </source>
</reference>
<dbReference type="InterPro" id="IPR021955">
    <property type="entry name" value="DUF3572"/>
</dbReference>
<dbReference type="Proteomes" id="UP000680714">
    <property type="component" value="Unassembled WGS sequence"/>
</dbReference>